<keyword evidence="2" id="KW-0808">Transferase</keyword>
<keyword evidence="1" id="KW-0489">Methyltransferase</keyword>
<evidence type="ECO:0000313" key="8">
    <source>
        <dbReference type="EMBL" id="CAF4057296.1"/>
    </source>
</evidence>
<accession>A0A816CGH5</accession>
<dbReference type="EMBL" id="CAJOBH010005330">
    <property type="protein sequence ID" value="CAF4020773.1"/>
    <property type="molecule type" value="Genomic_DNA"/>
</dbReference>
<dbReference type="Proteomes" id="UP000681720">
    <property type="component" value="Unassembled WGS sequence"/>
</dbReference>
<dbReference type="GO" id="GO:0008171">
    <property type="term" value="F:O-methyltransferase activity"/>
    <property type="evidence" value="ECO:0007669"/>
    <property type="project" value="InterPro"/>
</dbReference>
<dbReference type="Proteomes" id="UP000676336">
    <property type="component" value="Unassembled WGS sequence"/>
</dbReference>
<dbReference type="Proteomes" id="UP000681967">
    <property type="component" value="Unassembled WGS sequence"/>
</dbReference>
<name>A0A816CGH5_9BILA</name>
<dbReference type="AlphaFoldDB" id="A0A816CGH5"/>
<dbReference type="EMBL" id="CAJOBI010000235">
    <property type="protein sequence ID" value="CAF3807143.1"/>
    <property type="molecule type" value="Genomic_DNA"/>
</dbReference>
<sequence>MKSRFSLLTVPQENVYLRKFILHNYDDEKVPSILSSIREADKTRNQQPPNIFIIECVISPDGDISKWQAHATNLATAILFNKGQERTLD</sequence>
<evidence type="ECO:0000313" key="6">
    <source>
        <dbReference type="EMBL" id="CAF3807143.1"/>
    </source>
</evidence>
<evidence type="ECO:0000256" key="1">
    <source>
        <dbReference type="ARBA" id="ARBA00022603"/>
    </source>
</evidence>
<dbReference type="PROSITE" id="PS51683">
    <property type="entry name" value="SAM_OMT_II"/>
    <property type="match status" value="1"/>
</dbReference>
<feature type="domain" description="O-methyltransferase C-terminal" evidence="4">
    <location>
        <begin position="9"/>
        <end position="87"/>
    </location>
</feature>
<comment type="caution">
    <text evidence="5">The sequence shown here is derived from an EMBL/GenBank/DDBJ whole genome shotgun (WGS) entry which is preliminary data.</text>
</comment>
<dbReference type="GO" id="GO:0032259">
    <property type="term" value="P:methylation"/>
    <property type="evidence" value="ECO:0007669"/>
    <property type="project" value="UniProtKB-KW"/>
</dbReference>
<proteinExistence type="predicted"/>
<dbReference type="InterPro" id="IPR001077">
    <property type="entry name" value="COMT_C"/>
</dbReference>
<evidence type="ECO:0000256" key="2">
    <source>
        <dbReference type="ARBA" id="ARBA00022679"/>
    </source>
</evidence>
<keyword evidence="3" id="KW-0949">S-adenosyl-L-methionine</keyword>
<evidence type="ECO:0000313" key="7">
    <source>
        <dbReference type="EMBL" id="CAF4020773.1"/>
    </source>
</evidence>
<dbReference type="EMBL" id="CAJOBJ010006324">
    <property type="protein sequence ID" value="CAF4057296.1"/>
    <property type="molecule type" value="Genomic_DNA"/>
</dbReference>
<dbReference type="Proteomes" id="UP000663855">
    <property type="component" value="Unassembled WGS sequence"/>
</dbReference>
<gene>
    <name evidence="7" type="ORF">BYL167_LOCUS14770</name>
    <name evidence="5" type="ORF">CJN711_LOCUS38271</name>
    <name evidence="8" type="ORF">GIL414_LOCUS14759</name>
    <name evidence="6" type="ORF">SMN809_LOCUS1514</name>
</gene>
<dbReference type="Gene3D" id="3.40.50.150">
    <property type="entry name" value="Vaccinia Virus protein VP39"/>
    <property type="match status" value="1"/>
</dbReference>
<dbReference type="InterPro" id="IPR029063">
    <property type="entry name" value="SAM-dependent_MTases_sf"/>
</dbReference>
<dbReference type="Pfam" id="PF00891">
    <property type="entry name" value="Methyltransf_2"/>
    <property type="match status" value="1"/>
</dbReference>
<evidence type="ECO:0000313" key="5">
    <source>
        <dbReference type="EMBL" id="CAF1623095.1"/>
    </source>
</evidence>
<evidence type="ECO:0000313" key="9">
    <source>
        <dbReference type="Proteomes" id="UP000663855"/>
    </source>
</evidence>
<organism evidence="5 9">
    <name type="scientific">Rotaria magnacalcarata</name>
    <dbReference type="NCBI Taxonomy" id="392030"/>
    <lineage>
        <taxon>Eukaryota</taxon>
        <taxon>Metazoa</taxon>
        <taxon>Spiralia</taxon>
        <taxon>Gnathifera</taxon>
        <taxon>Rotifera</taxon>
        <taxon>Eurotatoria</taxon>
        <taxon>Bdelloidea</taxon>
        <taxon>Philodinida</taxon>
        <taxon>Philodinidae</taxon>
        <taxon>Rotaria</taxon>
    </lineage>
</organism>
<evidence type="ECO:0000256" key="3">
    <source>
        <dbReference type="ARBA" id="ARBA00022691"/>
    </source>
</evidence>
<reference evidence="5" key="1">
    <citation type="submission" date="2021-02" db="EMBL/GenBank/DDBJ databases">
        <authorList>
            <person name="Nowell W R."/>
        </authorList>
    </citation>
    <scope>NUCLEOTIDE SEQUENCE</scope>
</reference>
<evidence type="ECO:0000259" key="4">
    <source>
        <dbReference type="Pfam" id="PF00891"/>
    </source>
</evidence>
<protein>
    <recommendedName>
        <fullName evidence="4">O-methyltransferase C-terminal domain-containing protein</fullName>
    </recommendedName>
</protein>
<dbReference type="EMBL" id="CAJNOV010018657">
    <property type="protein sequence ID" value="CAF1623095.1"/>
    <property type="molecule type" value="Genomic_DNA"/>
</dbReference>
<dbReference type="InterPro" id="IPR016461">
    <property type="entry name" value="COMT-like"/>
</dbReference>